<keyword evidence="6" id="KW-1185">Reference proteome</keyword>
<dbReference type="Proteomes" id="UP001634007">
    <property type="component" value="Unassembled WGS sequence"/>
</dbReference>
<organism evidence="5 6">
    <name type="scientific">Eucalyptus globulus</name>
    <name type="common">Tasmanian blue gum</name>
    <dbReference type="NCBI Taxonomy" id="34317"/>
    <lineage>
        <taxon>Eukaryota</taxon>
        <taxon>Viridiplantae</taxon>
        <taxon>Streptophyta</taxon>
        <taxon>Embryophyta</taxon>
        <taxon>Tracheophyta</taxon>
        <taxon>Spermatophyta</taxon>
        <taxon>Magnoliopsida</taxon>
        <taxon>eudicotyledons</taxon>
        <taxon>Gunneridae</taxon>
        <taxon>Pentapetalae</taxon>
        <taxon>rosids</taxon>
        <taxon>malvids</taxon>
        <taxon>Myrtales</taxon>
        <taxon>Myrtaceae</taxon>
        <taxon>Myrtoideae</taxon>
        <taxon>Eucalypteae</taxon>
        <taxon>Eucalyptus</taxon>
    </lineage>
</organism>
<evidence type="ECO:0000313" key="5">
    <source>
        <dbReference type="EMBL" id="KAL3735726.1"/>
    </source>
</evidence>
<evidence type="ECO:0000313" key="6">
    <source>
        <dbReference type="Proteomes" id="UP001634007"/>
    </source>
</evidence>
<sequence>MDCLPKCEANYVLLTPLTFLKRAASVYAARTSVVYESTRFTWGQTYERRFLQHLRLASSLCSLNVTKNGIIRIPFPFGITKSLKVSILAPNIPAMYEVHFAVPMTGAILNTINTRLSFANIATILRHSGAKVFLADCELVPLACKALEILAAASKSHAAAQVIVIDDIDSPTGARLGLLEYEELVRSGDPAYVPEEVRNEWDSITLNYRSGTTSQPKEVVLILGWEMRSAPVYLRSLPMFTDGNVLSTSKHFKRNFSNNMYQNIAHMCCTPIIFNILLEDQAPRAPRDCCPPLVCEWQARWNQLPAAEQAELKACHGISTLTLAGLDVNHLETMRNVPRDRKTTGEIGWFFTGDVGIVHPDGYVEIKDRLEDVTISGGENISSLEVESVLYQHPRVLEAAVVAMLHRGGGKNSAGELDDVEEAGIMTYCRKNLAHFMEPKKVEFMAELPENHTGKILKTQLRAVAKNLVVSDKKNVPLPFGKKKTFEEVAMGLSRYEKQEQQPVLSFSLASHFKIPWHPFSKFFFSLSLSFSPAFPDATLSPIIVTN</sequence>
<protein>
    <submittedName>
        <fullName evidence="5">Uncharacterized protein</fullName>
    </submittedName>
</protein>
<dbReference type="Gene3D" id="3.40.50.980">
    <property type="match status" value="1"/>
</dbReference>
<dbReference type="GO" id="GO:0016874">
    <property type="term" value="F:ligase activity"/>
    <property type="evidence" value="ECO:0007669"/>
    <property type="project" value="UniProtKB-KW"/>
</dbReference>
<reference evidence="5 6" key="1">
    <citation type="submission" date="2024-11" db="EMBL/GenBank/DDBJ databases">
        <title>Chromosome-level genome assembly of Eucalyptus globulus Labill. provides insights into its genome evolution.</title>
        <authorList>
            <person name="Li X."/>
        </authorList>
    </citation>
    <scope>NUCLEOTIDE SEQUENCE [LARGE SCALE GENOMIC DNA]</scope>
    <source>
        <strain evidence="5">CL2024</strain>
        <tissue evidence="5">Fresh tender leaves</tissue>
    </source>
</reference>
<gene>
    <name evidence="5" type="ORF">ACJRO7_024796</name>
</gene>
<dbReference type="SUPFAM" id="SSF56801">
    <property type="entry name" value="Acetyl-CoA synthetase-like"/>
    <property type="match status" value="1"/>
</dbReference>
<accession>A0ABD3KCS3</accession>
<dbReference type="InterPro" id="IPR000873">
    <property type="entry name" value="AMP-dep_synth/lig_dom"/>
</dbReference>
<dbReference type="InterPro" id="IPR025110">
    <property type="entry name" value="AMP-bd_C"/>
</dbReference>
<dbReference type="AlphaFoldDB" id="A0ABD3KCS3"/>
<keyword evidence="2" id="KW-0436">Ligase</keyword>
<dbReference type="Pfam" id="PF00501">
    <property type="entry name" value="AMP-binding"/>
    <property type="match status" value="1"/>
</dbReference>
<name>A0ABD3KCS3_EUCGL</name>
<dbReference type="Gene3D" id="3.30.300.30">
    <property type="match status" value="1"/>
</dbReference>
<dbReference type="Pfam" id="PF13193">
    <property type="entry name" value="AMP-binding_C"/>
    <property type="match status" value="1"/>
</dbReference>
<evidence type="ECO:0000259" key="4">
    <source>
        <dbReference type="Pfam" id="PF13193"/>
    </source>
</evidence>
<dbReference type="InterPro" id="IPR045851">
    <property type="entry name" value="AMP-bd_C_sf"/>
</dbReference>
<comment type="similarity">
    <text evidence="1">Belongs to the ATP-dependent AMP-binding enzyme family.</text>
</comment>
<dbReference type="PANTHER" id="PTHR43859">
    <property type="entry name" value="ACYL-ACTIVATING ENZYME"/>
    <property type="match status" value="1"/>
</dbReference>
<evidence type="ECO:0000256" key="1">
    <source>
        <dbReference type="ARBA" id="ARBA00006432"/>
    </source>
</evidence>
<feature type="domain" description="AMP-binding enzyme C-terminal" evidence="4">
    <location>
        <begin position="385"/>
        <end position="455"/>
    </location>
</feature>
<dbReference type="EMBL" id="JBJKBG010000006">
    <property type="protein sequence ID" value="KAL3735726.1"/>
    <property type="molecule type" value="Genomic_DNA"/>
</dbReference>
<evidence type="ECO:0000259" key="3">
    <source>
        <dbReference type="Pfam" id="PF00501"/>
    </source>
</evidence>
<comment type="caution">
    <text evidence="5">The sequence shown here is derived from an EMBL/GenBank/DDBJ whole genome shotgun (WGS) entry which is preliminary data.</text>
</comment>
<evidence type="ECO:0000256" key="2">
    <source>
        <dbReference type="ARBA" id="ARBA00022598"/>
    </source>
</evidence>
<feature type="domain" description="AMP-dependent synthetase/ligase" evidence="3">
    <location>
        <begin position="21"/>
        <end position="221"/>
    </location>
</feature>
<proteinExistence type="inferred from homology"/>
<dbReference type="PANTHER" id="PTHR43859:SF2">
    <property type="entry name" value="BUTYRATE--COA LIGASE AAE11, PEROXISOMAL"/>
    <property type="match status" value="1"/>
</dbReference>